<accession>X1D8E3</accession>
<evidence type="ECO:0000313" key="1">
    <source>
        <dbReference type="EMBL" id="GAH01364.1"/>
    </source>
</evidence>
<proteinExistence type="predicted"/>
<feature type="non-terminal residue" evidence="1">
    <location>
        <position position="70"/>
    </location>
</feature>
<dbReference type="InterPro" id="IPR011604">
    <property type="entry name" value="PDDEXK-like_dom_sf"/>
</dbReference>
<comment type="caution">
    <text evidence="1">The sequence shown here is derived from an EMBL/GenBank/DDBJ whole genome shotgun (WGS) entry which is preliminary data.</text>
</comment>
<dbReference type="AlphaFoldDB" id="X1D8E3"/>
<protein>
    <submittedName>
        <fullName evidence="1">Uncharacterized protein</fullName>
    </submittedName>
</protein>
<sequence>MRFEAGIYDDISNADYHASEGISKSGLDLIAKCPKKYWHKYINPERMEKEQSDAFLIGQATHTAILEPEK</sequence>
<reference evidence="1" key="1">
    <citation type="journal article" date="2014" name="Front. Microbiol.">
        <title>High frequency of phylogenetically diverse reductive dehalogenase-homologous genes in deep subseafloor sedimentary metagenomes.</title>
        <authorList>
            <person name="Kawai M."/>
            <person name="Futagami T."/>
            <person name="Toyoda A."/>
            <person name="Takaki Y."/>
            <person name="Nishi S."/>
            <person name="Hori S."/>
            <person name="Arai W."/>
            <person name="Tsubouchi T."/>
            <person name="Morono Y."/>
            <person name="Uchiyama I."/>
            <person name="Ito T."/>
            <person name="Fujiyama A."/>
            <person name="Inagaki F."/>
            <person name="Takami H."/>
        </authorList>
    </citation>
    <scope>NUCLEOTIDE SEQUENCE</scope>
    <source>
        <strain evidence="1">Expedition CK06-06</strain>
    </source>
</reference>
<gene>
    <name evidence="1" type="ORF">S01H4_47698</name>
</gene>
<name>X1D8E3_9ZZZZ</name>
<dbReference type="Gene3D" id="3.90.320.10">
    <property type="match status" value="1"/>
</dbReference>
<dbReference type="EMBL" id="BART01026810">
    <property type="protein sequence ID" value="GAH01364.1"/>
    <property type="molecule type" value="Genomic_DNA"/>
</dbReference>
<organism evidence="1">
    <name type="scientific">marine sediment metagenome</name>
    <dbReference type="NCBI Taxonomy" id="412755"/>
    <lineage>
        <taxon>unclassified sequences</taxon>
        <taxon>metagenomes</taxon>
        <taxon>ecological metagenomes</taxon>
    </lineage>
</organism>